<evidence type="ECO:0000256" key="1">
    <source>
        <dbReference type="ARBA" id="ARBA00022448"/>
    </source>
</evidence>
<comment type="caution">
    <text evidence="5">The sequence shown here is derived from an EMBL/GenBank/DDBJ whole genome shotgun (WGS) entry which is preliminary data.</text>
</comment>
<evidence type="ECO:0000256" key="3">
    <source>
        <dbReference type="ARBA" id="ARBA00022840"/>
    </source>
</evidence>
<dbReference type="Proteomes" id="UP001589747">
    <property type="component" value="Unassembled WGS sequence"/>
</dbReference>
<gene>
    <name evidence="5" type="ORF">ACFFSY_28860</name>
</gene>
<dbReference type="GO" id="GO:0005524">
    <property type="term" value="F:ATP binding"/>
    <property type="evidence" value="ECO:0007669"/>
    <property type="project" value="UniProtKB-KW"/>
</dbReference>
<dbReference type="PANTHER" id="PTHR42711">
    <property type="entry name" value="ABC TRANSPORTER ATP-BINDING PROTEIN"/>
    <property type="match status" value="1"/>
</dbReference>
<keyword evidence="3 5" id="KW-0067">ATP-binding</keyword>
<dbReference type="PROSITE" id="PS50893">
    <property type="entry name" value="ABC_TRANSPORTER_2"/>
    <property type="match status" value="1"/>
</dbReference>
<evidence type="ECO:0000256" key="2">
    <source>
        <dbReference type="ARBA" id="ARBA00022741"/>
    </source>
</evidence>
<dbReference type="RefSeq" id="WP_377500731.1">
    <property type="nucleotide sequence ID" value="NZ_JBHMDO010000047.1"/>
</dbReference>
<dbReference type="InterPro" id="IPR017871">
    <property type="entry name" value="ABC_transporter-like_CS"/>
</dbReference>
<dbReference type="Gene3D" id="3.40.50.300">
    <property type="entry name" value="P-loop containing nucleotide triphosphate hydrolases"/>
    <property type="match status" value="1"/>
</dbReference>
<protein>
    <submittedName>
        <fullName evidence="5">ATP-binding cassette domain-containing protein</fullName>
    </submittedName>
</protein>
<dbReference type="InterPro" id="IPR003439">
    <property type="entry name" value="ABC_transporter-like_ATP-bd"/>
</dbReference>
<dbReference type="PROSITE" id="PS00211">
    <property type="entry name" value="ABC_TRANSPORTER_1"/>
    <property type="match status" value="1"/>
</dbReference>
<sequence length="295" mass="31699">MQPNAIEIRNLRKSFGKHEVLKGLDLDVPGGAIFALLGPNGAGKTTLIHILSTLIAPDEGTARVAGWDTVRQKNEVKRAISLTGQFAAVDDALTGEENLVMIGRLSGLSPAEAKARAAELTAQFELNGAARKRVKTYSGGMRRRLDLAVSLISPRPILFLDEPTTGLDTSSRRALWDMILQLAKQGITVFLTTQYLEEADKLANRIAVLAAGRIIASGTPAELKALIGGEVIELVNTNEEVVHAIPTSGQVGDVQRKLAELLPALPPETRVRLRTPSMDDVFVALTTTAKEELTV</sequence>
<organism evidence="5 6">
    <name type="scientific">Paenibacillus aurantiacus</name>
    <dbReference type="NCBI Taxonomy" id="1936118"/>
    <lineage>
        <taxon>Bacteria</taxon>
        <taxon>Bacillati</taxon>
        <taxon>Bacillota</taxon>
        <taxon>Bacilli</taxon>
        <taxon>Bacillales</taxon>
        <taxon>Paenibacillaceae</taxon>
        <taxon>Paenibacillus</taxon>
    </lineage>
</organism>
<evidence type="ECO:0000313" key="6">
    <source>
        <dbReference type="Proteomes" id="UP001589747"/>
    </source>
</evidence>
<reference evidence="5 6" key="1">
    <citation type="submission" date="2024-09" db="EMBL/GenBank/DDBJ databases">
        <authorList>
            <person name="Sun Q."/>
            <person name="Mori K."/>
        </authorList>
    </citation>
    <scope>NUCLEOTIDE SEQUENCE [LARGE SCALE GENOMIC DNA]</scope>
    <source>
        <strain evidence="5 6">TISTR 2452</strain>
    </source>
</reference>
<proteinExistence type="predicted"/>
<keyword evidence="2" id="KW-0547">Nucleotide-binding</keyword>
<dbReference type="SUPFAM" id="SSF52540">
    <property type="entry name" value="P-loop containing nucleoside triphosphate hydrolases"/>
    <property type="match status" value="1"/>
</dbReference>
<dbReference type="InterPro" id="IPR050763">
    <property type="entry name" value="ABC_transporter_ATP-binding"/>
</dbReference>
<dbReference type="PANTHER" id="PTHR42711:SF19">
    <property type="entry name" value="DOXORUBICIN RESISTANCE ATP-BINDING PROTEIN DRRA"/>
    <property type="match status" value="1"/>
</dbReference>
<dbReference type="InterPro" id="IPR003593">
    <property type="entry name" value="AAA+_ATPase"/>
</dbReference>
<accession>A0ABV5KXL6</accession>
<feature type="domain" description="ABC transporter" evidence="4">
    <location>
        <begin position="6"/>
        <end position="236"/>
    </location>
</feature>
<name>A0ABV5KXL6_9BACL</name>
<keyword evidence="1" id="KW-0813">Transport</keyword>
<dbReference type="InterPro" id="IPR027417">
    <property type="entry name" value="P-loop_NTPase"/>
</dbReference>
<keyword evidence="6" id="KW-1185">Reference proteome</keyword>
<evidence type="ECO:0000259" key="4">
    <source>
        <dbReference type="PROSITE" id="PS50893"/>
    </source>
</evidence>
<dbReference type="SMART" id="SM00382">
    <property type="entry name" value="AAA"/>
    <property type="match status" value="1"/>
</dbReference>
<evidence type="ECO:0000313" key="5">
    <source>
        <dbReference type="EMBL" id="MFB9329971.1"/>
    </source>
</evidence>
<dbReference type="Pfam" id="PF00005">
    <property type="entry name" value="ABC_tran"/>
    <property type="match status" value="1"/>
</dbReference>
<dbReference type="EMBL" id="JBHMDO010000047">
    <property type="protein sequence ID" value="MFB9329971.1"/>
    <property type="molecule type" value="Genomic_DNA"/>
</dbReference>